<dbReference type="Pfam" id="PF00271">
    <property type="entry name" value="Helicase_C"/>
    <property type="match status" value="1"/>
</dbReference>
<dbReference type="NCBIfam" id="TIGR01970">
    <property type="entry name" value="DEAH_box_HrpB"/>
    <property type="match status" value="1"/>
</dbReference>
<dbReference type="GO" id="GO:0016787">
    <property type="term" value="F:hydrolase activity"/>
    <property type="evidence" value="ECO:0007669"/>
    <property type="project" value="UniProtKB-KW"/>
</dbReference>
<dbReference type="AlphaFoldDB" id="A0AA94XVN4"/>
<dbReference type="InterPro" id="IPR001650">
    <property type="entry name" value="Helicase_C-like"/>
</dbReference>
<dbReference type="PROSITE" id="PS00690">
    <property type="entry name" value="DEAH_ATP_HELICASE"/>
    <property type="match status" value="1"/>
</dbReference>
<dbReference type="InterPro" id="IPR027417">
    <property type="entry name" value="P-loop_NTPase"/>
</dbReference>
<dbReference type="InterPro" id="IPR014001">
    <property type="entry name" value="Helicase_ATP-bd"/>
</dbReference>
<dbReference type="InterPro" id="IPR048333">
    <property type="entry name" value="HA2_WH"/>
</dbReference>
<dbReference type="SMART" id="SM00490">
    <property type="entry name" value="HELICc"/>
    <property type="match status" value="1"/>
</dbReference>
<dbReference type="Gene3D" id="1.20.120.1080">
    <property type="match status" value="1"/>
</dbReference>
<protein>
    <recommendedName>
        <fullName evidence="1">RNA helicase</fullName>
        <ecNumber evidence="1">3.6.4.13</ecNumber>
    </recommendedName>
</protein>
<gene>
    <name evidence="8" type="primary">hrpB</name>
    <name evidence="8" type="ORF">NUH22_13375</name>
</gene>
<evidence type="ECO:0000256" key="5">
    <source>
        <dbReference type="ARBA" id="ARBA00022840"/>
    </source>
</evidence>
<keyword evidence="2" id="KW-0547">Nucleotide-binding</keyword>
<proteinExistence type="predicted"/>
<dbReference type="Gene3D" id="3.40.50.300">
    <property type="entry name" value="P-loop containing nucleotide triphosphate hydrolases"/>
    <property type="match status" value="2"/>
</dbReference>
<reference evidence="8" key="1">
    <citation type="journal article" date="2022" name="Pest Manag. Sci.">
        <title>Glutamicibacter halophytocola-mediated host fitness of potato tuber moth on Solanaceae crops.</title>
        <authorList>
            <person name="Wang W."/>
            <person name="Xiao G."/>
            <person name="Du G."/>
            <person name="Chang L."/>
            <person name="Yang Y."/>
            <person name="Ye J."/>
            <person name="Chen B."/>
        </authorList>
    </citation>
    <scope>NUCLEOTIDE SEQUENCE</scope>
    <source>
        <strain evidence="8">S2</strain>
    </source>
</reference>
<accession>A0AA94XVN4</accession>
<feature type="domain" description="Helicase ATP-binding" evidence="6">
    <location>
        <begin position="27"/>
        <end position="192"/>
    </location>
</feature>
<dbReference type="Pfam" id="PF04408">
    <property type="entry name" value="WHD_HA2"/>
    <property type="match status" value="1"/>
</dbReference>
<evidence type="ECO:0000256" key="4">
    <source>
        <dbReference type="ARBA" id="ARBA00022806"/>
    </source>
</evidence>
<dbReference type="SMART" id="SM00487">
    <property type="entry name" value="DEXDc"/>
    <property type="match status" value="1"/>
</dbReference>
<dbReference type="EC" id="3.6.4.13" evidence="1"/>
<dbReference type="InterPro" id="IPR007502">
    <property type="entry name" value="Helicase-assoc_dom"/>
</dbReference>
<evidence type="ECO:0000256" key="1">
    <source>
        <dbReference type="ARBA" id="ARBA00012552"/>
    </source>
</evidence>
<dbReference type="CDD" id="cd18791">
    <property type="entry name" value="SF2_C_RHA"/>
    <property type="match status" value="1"/>
</dbReference>
<feature type="domain" description="Helicase C-terminal" evidence="7">
    <location>
        <begin position="221"/>
        <end position="395"/>
    </location>
</feature>
<evidence type="ECO:0000313" key="9">
    <source>
        <dbReference type="Proteomes" id="UP001060018"/>
    </source>
</evidence>
<dbReference type="PANTHER" id="PTHR43519">
    <property type="entry name" value="ATP-DEPENDENT RNA HELICASE HRPB"/>
    <property type="match status" value="1"/>
</dbReference>
<keyword evidence="5" id="KW-0067">ATP-binding</keyword>
<evidence type="ECO:0000259" key="6">
    <source>
        <dbReference type="PROSITE" id="PS51192"/>
    </source>
</evidence>
<dbReference type="InterPro" id="IPR011545">
    <property type="entry name" value="DEAD/DEAH_box_helicase_dom"/>
</dbReference>
<sequence length="856" mass="91948">MSGSSFDLERVARGLAFGPIRDDLHSALLSDPSGPLIIQAPPGSGKTTVVPPTVSNALREAGLTGKIIVTQPRRVAARAAARRLAHLDGSVLGEHVGFAVRGERKSSATTQVEFVTAGLMLRRLLADPDLSGVSAVVIDEVHERSIDTDLLLAMVKQVNELRDDLCLVLMSATLHAQELADFLSTEKPARVFSAQTAQFDVEEIFESYSSTRVTEFGIKDDYLRHVAAVSVQHSARANGASKHPVDTLVFVPGVREVERVCAQISANGVTALALHSQISSAEQDAILNEPEAGSSPRIIVSTSIAESSLTVPRVHLVVDAGYAREPRRDTSRGMSGLVTVVASRATATQRAGRAGRLGPGQVVRTLDPKSFAAAPAYSTPEIRTGDLVSAGLALAAWGTPRGEGLELWEVPPAAAMGSDELVLKSLGAVDNSGRITSMGEQMVKIPTDPRAARALLEGAPLFGSLPAAEAVALLASSERIASADLQELLVSIRRASHSGHRAWKHEAARMQRLAEVKARGKQGQPAPATASSAEALSAISALAYPQWVARKVGHDEYLLASGTRAVLPRGSHLAHEEYLAVVEVARTGTRATIRRATGIELSTVLELLPQMRESKETAEFIDGKISARKVERFGAIELSARPIKATEELGMQAVQFAVQEQGLAFFGEQEGFDALRRRMAVAYRLLGEPFCAVDDESLIARADEWLQPILRQIAHGKNAAKADVHSALRTLLPWEHAHDFDSLVPQRLEVPSGSKIRISYPPVGESGPAVVAVKLQECFGLDQSPRLVHEKLPVQFHLLSPGGHPLAVTEDIASFFNGPYAQVRSEMRGRYPKHPWPENPWGHVATAKTKNRLNGQ</sequence>
<dbReference type="SUPFAM" id="SSF52540">
    <property type="entry name" value="P-loop containing nucleoside triphosphate hydrolases"/>
    <property type="match status" value="1"/>
</dbReference>
<evidence type="ECO:0000313" key="8">
    <source>
        <dbReference type="EMBL" id="UUX58283.1"/>
    </source>
</evidence>
<name>A0AA94XVN4_9MICC</name>
<dbReference type="RefSeq" id="WP_171919716.1">
    <property type="nucleotide sequence ID" value="NZ_CP102487.1"/>
</dbReference>
<dbReference type="GO" id="GO:0003676">
    <property type="term" value="F:nucleic acid binding"/>
    <property type="evidence" value="ECO:0007669"/>
    <property type="project" value="InterPro"/>
</dbReference>
<dbReference type="PIRSF" id="PIRSF005496">
    <property type="entry name" value="ATP_hel_hrpB"/>
    <property type="match status" value="1"/>
</dbReference>
<evidence type="ECO:0000256" key="3">
    <source>
        <dbReference type="ARBA" id="ARBA00022801"/>
    </source>
</evidence>
<evidence type="ECO:0000256" key="2">
    <source>
        <dbReference type="ARBA" id="ARBA00022741"/>
    </source>
</evidence>
<organism evidence="8 9">
    <name type="scientific">Glutamicibacter halophytocola</name>
    <dbReference type="NCBI Taxonomy" id="1933880"/>
    <lineage>
        <taxon>Bacteria</taxon>
        <taxon>Bacillati</taxon>
        <taxon>Actinomycetota</taxon>
        <taxon>Actinomycetes</taxon>
        <taxon>Micrococcales</taxon>
        <taxon>Micrococcaceae</taxon>
        <taxon>Glutamicibacter</taxon>
    </lineage>
</organism>
<dbReference type="Proteomes" id="UP001060018">
    <property type="component" value="Chromosome"/>
</dbReference>
<dbReference type="InterPro" id="IPR013689">
    <property type="entry name" value="RNA_helicase_ATP-dep_HrpB_C"/>
</dbReference>
<dbReference type="InterPro" id="IPR010225">
    <property type="entry name" value="HrpB"/>
</dbReference>
<dbReference type="PROSITE" id="PS51192">
    <property type="entry name" value="HELICASE_ATP_BIND_1"/>
    <property type="match status" value="1"/>
</dbReference>
<dbReference type="Pfam" id="PF00270">
    <property type="entry name" value="DEAD"/>
    <property type="match status" value="1"/>
</dbReference>
<dbReference type="InterPro" id="IPR002464">
    <property type="entry name" value="DNA/RNA_helicase_DEAH_CS"/>
</dbReference>
<keyword evidence="3" id="KW-0378">Hydrolase</keyword>
<dbReference type="PROSITE" id="PS51194">
    <property type="entry name" value="HELICASE_CTER"/>
    <property type="match status" value="1"/>
</dbReference>
<dbReference type="GO" id="GO:0003724">
    <property type="term" value="F:RNA helicase activity"/>
    <property type="evidence" value="ECO:0007669"/>
    <property type="project" value="UniProtKB-EC"/>
</dbReference>
<dbReference type="PANTHER" id="PTHR43519:SF1">
    <property type="entry name" value="ATP-DEPENDENT RNA HELICASE HRPB"/>
    <property type="match status" value="1"/>
</dbReference>
<evidence type="ECO:0000259" key="7">
    <source>
        <dbReference type="PROSITE" id="PS51194"/>
    </source>
</evidence>
<dbReference type="EMBL" id="CP102487">
    <property type="protein sequence ID" value="UUX58283.1"/>
    <property type="molecule type" value="Genomic_DNA"/>
</dbReference>
<dbReference type="Pfam" id="PF08482">
    <property type="entry name" value="HrpB_C"/>
    <property type="match status" value="1"/>
</dbReference>
<dbReference type="SMART" id="SM00847">
    <property type="entry name" value="HA2"/>
    <property type="match status" value="1"/>
</dbReference>
<keyword evidence="4 8" id="KW-0347">Helicase</keyword>
<dbReference type="GO" id="GO:0005524">
    <property type="term" value="F:ATP binding"/>
    <property type="evidence" value="ECO:0007669"/>
    <property type="project" value="UniProtKB-KW"/>
</dbReference>